<dbReference type="InterPro" id="IPR001320">
    <property type="entry name" value="Iontro_rcpt_C"/>
</dbReference>
<feature type="domain" description="Solute-binding protein family 3/N-terminal" evidence="6">
    <location>
        <begin position="35"/>
        <end position="260"/>
    </location>
</feature>
<name>A0A193GHY4_9BORD</name>
<dbReference type="KEGG" id="bfz:BAU07_23430"/>
<feature type="chain" id="PRO_5008259086" evidence="5">
    <location>
        <begin position="25"/>
        <end position="276"/>
    </location>
</feature>
<dbReference type="CDD" id="cd13689">
    <property type="entry name" value="PBP2_BsGlnH"/>
    <property type="match status" value="1"/>
</dbReference>
<dbReference type="InterPro" id="IPR018313">
    <property type="entry name" value="SBP_3_CS"/>
</dbReference>
<dbReference type="Gene3D" id="3.40.190.10">
    <property type="entry name" value="Periplasmic binding protein-like II"/>
    <property type="match status" value="2"/>
</dbReference>
<evidence type="ECO:0000256" key="5">
    <source>
        <dbReference type="SAM" id="SignalP"/>
    </source>
</evidence>
<evidence type="ECO:0000256" key="1">
    <source>
        <dbReference type="ARBA" id="ARBA00010333"/>
    </source>
</evidence>
<dbReference type="EMBL" id="CP016172">
    <property type="protein sequence ID" value="ANN79677.1"/>
    <property type="molecule type" value="Genomic_DNA"/>
</dbReference>
<dbReference type="InterPro" id="IPR001638">
    <property type="entry name" value="Solute-binding_3/MltF_N"/>
</dbReference>
<evidence type="ECO:0000259" key="6">
    <source>
        <dbReference type="SMART" id="SM00062"/>
    </source>
</evidence>
<dbReference type="GO" id="GO:0005576">
    <property type="term" value="C:extracellular region"/>
    <property type="evidence" value="ECO:0007669"/>
    <property type="project" value="TreeGrafter"/>
</dbReference>
<keyword evidence="3 5" id="KW-0732">Signal</keyword>
<dbReference type="SMART" id="SM00079">
    <property type="entry name" value="PBPe"/>
    <property type="match status" value="1"/>
</dbReference>
<dbReference type="InterPro" id="IPR051455">
    <property type="entry name" value="Bact_solute-bind_prot3"/>
</dbReference>
<dbReference type="PROSITE" id="PS01039">
    <property type="entry name" value="SBP_BACTERIAL_3"/>
    <property type="match status" value="1"/>
</dbReference>
<dbReference type="PANTHER" id="PTHR30085">
    <property type="entry name" value="AMINO ACID ABC TRANSPORTER PERMEASE"/>
    <property type="match status" value="1"/>
</dbReference>
<accession>A0A193GHY4</accession>
<keyword evidence="9" id="KW-1185">Reference proteome</keyword>
<dbReference type="SMART" id="SM00062">
    <property type="entry name" value="PBPb"/>
    <property type="match status" value="1"/>
</dbReference>
<dbReference type="RefSeq" id="WP_066663164.1">
    <property type="nucleotide sequence ID" value="NZ_CBCSCL010000015.1"/>
</dbReference>
<reference evidence="8 9" key="1">
    <citation type="submission" date="2016-06" db="EMBL/GenBank/DDBJ databases">
        <title>Complete genome sequences of Bordetella bronchialis and Bordetella flabilis.</title>
        <authorList>
            <person name="LiPuma J.J."/>
            <person name="Spilker T."/>
        </authorList>
    </citation>
    <scope>NUCLEOTIDE SEQUENCE [LARGE SCALE GENOMIC DNA]</scope>
    <source>
        <strain evidence="8 9">AU10664</strain>
    </source>
</reference>
<dbReference type="GO" id="GO:0006865">
    <property type="term" value="P:amino acid transport"/>
    <property type="evidence" value="ECO:0007669"/>
    <property type="project" value="TreeGrafter"/>
</dbReference>
<feature type="signal peptide" evidence="5">
    <location>
        <begin position="1"/>
        <end position="24"/>
    </location>
</feature>
<organism evidence="8 9">
    <name type="scientific">Bordetella flabilis</name>
    <dbReference type="NCBI Taxonomy" id="463014"/>
    <lineage>
        <taxon>Bacteria</taxon>
        <taxon>Pseudomonadati</taxon>
        <taxon>Pseudomonadota</taxon>
        <taxon>Betaproteobacteria</taxon>
        <taxon>Burkholderiales</taxon>
        <taxon>Alcaligenaceae</taxon>
        <taxon>Bordetella</taxon>
    </lineage>
</organism>
<evidence type="ECO:0000259" key="7">
    <source>
        <dbReference type="SMART" id="SM00079"/>
    </source>
</evidence>
<comment type="similarity">
    <text evidence="1 4">Belongs to the bacterial solute-binding protein 3 family.</text>
</comment>
<dbReference type="GO" id="GO:0015276">
    <property type="term" value="F:ligand-gated monoatomic ion channel activity"/>
    <property type="evidence" value="ECO:0007669"/>
    <property type="project" value="InterPro"/>
</dbReference>
<protein>
    <submittedName>
        <fullName evidence="8">Cysteine ABC transporter substrate-binding protein</fullName>
    </submittedName>
</protein>
<keyword evidence="2" id="KW-0813">Transport</keyword>
<evidence type="ECO:0000313" key="9">
    <source>
        <dbReference type="Proteomes" id="UP000091926"/>
    </source>
</evidence>
<sequence length="276" mass="30037">MSLKTILKCVPLLAALSASGVAHADALADVKARGTLVCGTLGTSEPFSFQDPKTRQVVGYEVDLCRKVAEHLGVKLEIKMIAVAARIPELAGGRVDVVAANLGWTPERAQQIDYSYQHYVSPQKILIRRDDAATLATPADLADKRVSAVSGSSSEAGAKKLIPGVTTVTFKDPPTAFMALQQKKVSGFVGSELMLLKFKQDAESSPVKLDIIEKPLFVEPWGIGLRKGEDGLRKEVNQVLSQLETSGELQVIYDRWFGPDTKFPSKRVFKVEEIKD</sequence>
<dbReference type="STRING" id="463014.BAU07_23430"/>
<dbReference type="Proteomes" id="UP000091926">
    <property type="component" value="Chromosome"/>
</dbReference>
<proteinExistence type="inferred from homology"/>
<evidence type="ECO:0000256" key="3">
    <source>
        <dbReference type="ARBA" id="ARBA00022729"/>
    </source>
</evidence>
<dbReference type="OrthoDB" id="7241844at2"/>
<dbReference type="GO" id="GO:0016020">
    <property type="term" value="C:membrane"/>
    <property type="evidence" value="ECO:0007669"/>
    <property type="project" value="InterPro"/>
</dbReference>
<evidence type="ECO:0000256" key="4">
    <source>
        <dbReference type="RuleBase" id="RU003744"/>
    </source>
</evidence>
<dbReference type="SUPFAM" id="SSF53850">
    <property type="entry name" value="Periplasmic binding protein-like II"/>
    <property type="match status" value="1"/>
</dbReference>
<dbReference type="Pfam" id="PF00497">
    <property type="entry name" value="SBP_bac_3"/>
    <property type="match status" value="1"/>
</dbReference>
<gene>
    <name evidence="8" type="ORF">BAU07_23430</name>
</gene>
<dbReference type="PANTHER" id="PTHR30085:SF6">
    <property type="entry name" value="ABC TRANSPORTER GLUTAMINE-BINDING PROTEIN GLNH"/>
    <property type="match status" value="1"/>
</dbReference>
<feature type="domain" description="Ionotropic glutamate receptor C-terminal" evidence="7">
    <location>
        <begin position="35"/>
        <end position="259"/>
    </location>
</feature>
<dbReference type="AlphaFoldDB" id="A0A193GHY4"/>
<evidence type="ECO:0000313" key="8">
    <source>
        <dbReference type="EMBL" id="ANN79677.1"/>
    </source>
</evidence>
<evidence type="ECO:0000256" key="2">
    <source>
        <dbReference type="ARBA" id="ARBA00022448"/>
    </source>
</evidence>
<dbReference type="GO" id="GO:0030288">
    <property type="term" value="C:outer membrane-bounded periplasmic space"/>
    <property type="evidence" value="ECO:0007669"/>
    <property type="project" value="TreeGrafter"/>
</dbReference>